<evidence type="ECO:0000256" key="4">
    <source>
        <dbReference type="ARBA" id="ARBA00013795"/>
    </source>
</evidence>
<evidence type="ECO:0000256" key="9">
    <source>
        <dbReference type="ARBA" id="ARBA00022824"/>
    </source>
</evidence>
<dbReference type="GO" id="GO:0006506">
    <property type="term" value="P:GPI anchor biosynthetic process"/>
    <property type="evidence" value="ECO:0007669"/>
    <property type="project" value="UniProtKB-UniPathway"/>
</dbReference>
<feature type="transmembrane region" description="Helical" evidence="12">
    <location>
        <begin position="143"/>
        <end position="161"/>
    </location>
</feature>
<dbReference type="Proteomes" id="UP000011096">
    <property type="component" value="Unassembled WGS sequence"/>
</dbReference>
<gene>
    <name evidence="14" type="primary">GPI18</name>
    <name evidence="14" type="ORF">CGGC5_v002591</name>
</gene>
<evidence type="ECO:0000313" key="14">
    <source>
        <dbReference type="EMBL" id="KAF4492804.1"/>
    </source>
</evidence>
<evidence type="ECO:0000256" key="6">
    <source>
        <dbReference type="ARBA" id="ARBA00022676"/>
    </source>
</evidence>
<name>A0A7J6JPZ1_COLFN</name>
<dbReference type="UniPathway" id="UPA00196"/>
<reference evidence="14 15" key="1">
    <citation type="submission" date="2012-08" db="EMBL/GenBank/DDBJ databases">
        <authorList>
            <person name="Gan P.H.P."/>
            <person name="Ikeda K."/>
            <person name="Irieda H."/>
            <person name="Narusaka M."/>
            <person name="O'Connell R.J."/>
            <person name="Narusaka Y."/>
            <person name="Takano Y."/>
            <person name="Kubo Y."/>
            <person name="Shirasu K."/>
        </authorList>
    </citation>
    <scope>NUCLEOTIDE SEQUENCE [LARGE SCALE GENOMIC DNA]</scope>
    <source>
        <strain evidence="14 15">Nara gc5</strain>
    </source>
</reference>
<proteinExistence type="inferred from homology"/>
<keyword evidence="9 12" id="KW-0256">Endoplasmic reticulum</keyword>
<evidence type="ECO:0000256" key="8">
    <source>
        <dbReference type="ARBA" id="ARBA00022692"/>
    </source>
</evidence>
<evidence type="ECO:0000256" key="5">
    <source>
        <dbReference type="ARBA" id="ARBA00022502"/>
    </source>
</evidence>
<sequence length="456" mass="48252">MFARHDSNPRQTLIAVYLAWKGLLLAIAAGSAVAPSYDTSTTLMLNRSESGLSLVTRLTRWDAIYFTQSAKRGYVYEQEWAFNAVLPYLASTLAGAARRLGLGDDGSGSLEAAFGIVTSHVTHLLAILTLYSLTLHLFNRKPLAFLSALLHILSPAGLFLSAPYAEAPFAFLTFLGYNILASASAQNRGSLPWSAAQISAGAAFGLATACRSNGLLNGIPFAAECIIIVHGLLASPITPASVTASLAALLAPGVGGVLVAMGSVVPQYLAWVRYCSGASEARAWCGRTVPSIYSFVQEHYWGVGFLRYWTPGNIPLFALATPVLGLLIVSGLDVLKRPSGLGRSPTAEKGGTTGKRQSQSQSQAAATGGAMTAMGTREIVVLSLAASQVLLAVLAITTYHVQIITRIASGYAVWYWWVADCLLDPQRAALGRKVVTFFVMYGAIQGALFASFLPPA</sequence>
<dbReference type="EC" id="2.4.1.-" evidence="12"/>
<dbReference type="AlphaFoldDB" id="A0A7J6JPZ1"/>
<comment type="similarity">
    <text evidence="3 12">Belongs to the PIGV family.</text>
</comment>
<reference evidence="14 15" key="2">
    <citation type="submission" date="2020-04" db="EMBL/GenBank/DDBJ databases">
        <title>Genome sequencing and assembly of multiple isolates from the Colletotrichum gloeosporioides species complex.</title>
        <authorList>
            <person name="Gan P."/>
            <person name="Shirasu K."/>
        </authorList>
    </citation>
    <scope>NUCLEOTIDE SEQUENCE [LARGE SCALE GENOMIC DNA]</scope>
    <source>
        <strain evidence="14 15">Nara gc5</strain>
    </source>
</reference>
<feature type="transmembrane region" description="Helical" evidence="12">
    <location>
        <begin position="112"/>
        <end position="131"/>
    </location>
</feature>
<dbReference type="GO" id="GO:0005789">
    <property type="term" value="C:endoplasmic reticulum membrane"/>
    <property type="evidence" value="ECO:0007669"/>
    <property type="project" value="UniProtKB-SubCell"/>
</dbReference>
<keyword evidence="6 12" id="KW-0328">Glycosyltransferase</keyword>
<comment type="subcellular location">
    <subcellularLocation>
        <location evidence="1 12">Endoplasmic reticulum membrane</location>
        <topology evidence="1 12">Multi-pass membrane protein</topology>
    </subcellularLocation>
</comment>
<evidence type="ECO:0000256" key="3">
    <source>
        <dbReference type="ARBA" id="ARBA00008698"/>
    </source>
</evidence>
<comment type="caution">
    <text evidence="14">The sequence shown here is derived from an EMBL/GenBank/DDBJ whole genome shotgun (WGS) entry which is preliminary data.</text>
</comment>
<protein>
    <recommendedName>
        <fullName evidence="4 12">GPI mannosyltransferase 2</fullName>
        <ecNumber evidence="12">2.4.1.-</ecNumber>
    </recommendedName>
</protein>
<dbReference type="GO" id="GO:0000009">
    <property type="term" value="F:alpha-1,6-mannosyltransferase activity"/>
    <property type="evidence" value="ECO:0007669"/>
    <property type="project" value="InterPro"/>
</dbReference>
<dbReference type="EMBL" id="ANPB02000001">
    <property type="protein sequence ID" value="KAF4492804.1"/>
    <property type="molecule type" value="Genomic_DNA"/>
</dbReference>
<evidence type="ECO:0000256" key="10">
    <source>
        <dbReference type="ARBA" id="ARBA00022989"/>
    </source>
</evidence>
<dbReference type="InParanoid" id="A0A7J6JPZ1"/>
<evidence type="ECO:0000313" key="15">
    <source>
        <dbReference type="Proteomes" id="UP000011096"/>
    </source>
</evidence>
<keyword evidence="15" id="KW-1185">Reference proteome</keyword>
<evidence type="ECO:0000256" key="1">
    <source>
        <dbReference type="ARBA" id="ARBA00004477"/>
    </source>
</evidence>
<accession>A0A7J6JPZ1</accession>
<dbReference type="PANTHER" id="PTHR12468:SF2">
    <property type="entry name" value="GPI MANNOSYLTRANSFERASE 2"/>
    <property type="match status" value="1"/>
</dbReference>
<evidence type="ECO:0000256" key="2">
    <source>
        <dbReference type="ARBA" id="ARBA00004687"/>
    </source>
</evidence>
<keyword evidence="11 12" id="KW-0472">Membrane</keyword>
<feature type="transmembrane region" description="Helical" evidence="12">
    <location>
        <begin position="12"/>
        <end position="34"/>
    </location>
</feature>
<evidence type="ECO:0000256" key="7">
    <source>
        <dbReference type="ARBA" id="ARBA00022679"/>
    </source>
</evidence>
<evidence type="ECO:0000256" key="13">
    <source>
        <dbReference type="SAM" id="MobiDB-lite"/>
    </source>
</evidence>
<feature type="transmembrane region" description="Helical" evidence="12">
    <location>
        <begin position="379"/>
        <end position="397"/>
    </location>
</feature>
<dbReference type="GeneID" id="43609233"/>
<feature type="transmembrane region" description="Helical" evidence="12">
    <location>
        <begin position="314"/>
        <end position="335"/>
    </location>
</feature>
<comment type="function">
    <text evidence="12">Mannosyltransferase involved in glycosylphosphatidylinositol-anchor biosynthesis.</text>
</comment>
<organism evidence="14 15">
    <name type="scientific">Colletotrichum fructicola (strain Nara gc5)</name>
    <name type="common">Anthracnose fungus</name>
    <name type="synonym">Colletotrichum gloeosporioides (strain Nara gc5)</name>
    <dbReference type="NCBI Taxonomy" id="1213859"/>
    <lineage>
        <taxon>Eukaryota</taxon>
        <taxon>Fungi</taxon>
        <taxon>Dikarya</taxon>
        <taxon>Ascomycota</taxon>
        <taxon>Pezizomycotina</taxon>
        <taxon>Sordariomycetes</taxon>
        <taxon>Hypocreomycetidae</taxon>
        <taxon>Glomerellales</taxon>
        <taxon>Glomerellaceae</taxon>
        <taxon>Colletotrichum</taxon>
        <taxon>Colletotrichum gloeosporioides species complex</taxon>
    </lineage>
</organism>
<evidence type="ECO:0000256" key="11">
    <source>
        <dbReference type="ARBA" id="ARBA00023136"/>
    </source>
</evidence>
<evidence type="ECO:0000256" key="12">
    <source>
        <dbReference type="RuleBase" id="RU363112"/>
    </source>
</evidence>
<feature type="transmembrane region" description="Helical" evidence="12">
    <location>
        <begin position="435"/>
        <end position="453"/>
    </location>
</feature>
<dbReference type="RefSeq" id="XP_031878345.1">
    <property type="nucleotide sequence ID" value="XM_032025072.1"/>
</dbReference>
<feature type="transmembrane region" description="Helical" evidence="12">
    <location>
        <begin position="167"/>
        <end position="184"/>
    </location>
</feature>
<comment type="pathway">
    <text evidence="2 12">Glycolipid biosynthesis; glycosylphosphatidylinositol-anchor biosynthesis.</text>
</comment>
<keyword evidence="5 12" id="KW-0337">GPI-anchor biosynthesis</keyword>
<feature type="region of interest" description="Disordered" evidence="13">
    <location>
        <begin position="340"/>
        <end position="362"/>
    </location>
</feature>
<keyword evidence="10 12" id="KW-1133">Transmembrane helix</keyword>
<dbReference type="OrthoDB" id="10252502at2759"/>
<keyword evidence="8 12" id="KW-0812">Transmembrane</keyword>
<dbReference type="GO" id="GO:0031501">
    <property type="term" value="C:mannosyltransferase complex"/>
    <property type="evidence" value="ECO:0007669"/>
    <property type="project" value="TreeGrafter"/>
</dbReference>
<dbReference type="GO" id="GO:0004376">
    <property type="term" value="F:GPI mannosyltransferase activity"/>
    <property type="evidence" value="ECO:0007669"/>
    <property type="project" value="InterPro"/>
</dbReference>
<dbReference type="InterPro" id="IPR007315">
    <property type="entry name" value="PIG-V/Gpi18"/>
</dbReference>
<keyword evidence="7 12" id="KW-0808">Transferase</keyword>
<dbReference type="FunCoup" id="A0A7J6JPZ1">
    <property type="interactions" value="294"/>
</dbReference>
<dbReference type="PANTHER" id="PTHR12468">
    <property type="entry name" value="GPI MANNOSYLTRANSFERASE 2"/>
    <property type="match status" value="1"/>
</dbReference>
<feature type="transmembrane region" description="Helical" evidence="12">
    <location>
        <begin position="246"/>
        <end position="269"/>
    </location>
</feature>
<feature type="transmembrane region" description="Helical" evidence="12">
    <location>
        <begin position="215"/>
        <end position="234"/>
    </location>
</feature>
<dbReference type="Pfam" id="PF04188">
    <property type="entry name" value="Mannosyl_trans2"/>
    <property type="match status" value="1"/>
</dbReference>